<organism evidence="5 6">
    <name type="scientific">Pelagomonas calceolata</name>
    <dbReference type="NCBI Taxonomy" id="35677"/>
    <lineage>
        <taxon>Eukaryota</taxon>
        <taxon>Sar</taxon>
        <taxon>Stramenopiles</taxon>
        <taxon>Ochrophyta</taxon>
        <taxon>Pelagophyceae</taxon>
        <taxon>Pelagomonadales</taxon>
        <taxon>Pelagomonadaceae</taxon>
        <taxon>Pelagomonas</taxon>
    </lineage>
</organism>
<feature type="chain" id="PRO_5035153258" description="ABC1 atypical kinase-like domain-containing protein" evidence="3">
    <location>
        <begin position="17"/>
        <end position="916"/>
    </location>
</feature>
<comment type="similarity">
    <text evidence="1">Belongs to the protein kinase superfamily. ADCK protein kinase family.</text>
</comment>
<feature type="compositionally biased region" description="Basic and acidic residues" evidence="2">
    <location>
        <begin position="907"/>
        <end position="916"/>
    </location>
</feature>
<feature type="region of interest" description="Disordered" evidence="2">
    <location>
        <begin position="121"/>
        <end position="143"/>
    </location>
</feature>
<dbReference type="OrthoDB" id="427480at2759"/>
<dbReference type="InterPro" id="IPR011009">
    <property type="entry name" value="Kinase-like_dom_sf"/>
</dbReference>
<comment type="caution">
    <text evidence="5">The sequence shown here is derived from an EMBL/GenBank/DDBJ whole genome shotgun (WGS) entry which is preliminary data.</text>
</comment>
<gene>
    <name evidence="5" type="ORF">PECAL_3P08950</name>
</gene>
<dbReference type="AlphaFoldDB" id="A0A8J2SFI0"/>
<dbReference type="CDD" id="cd05121">
    <property type="entry name" value="ABC1_ADCK3-like"/>
    <property type="match status" value="1"/>
</dbReference>
<evidence type="ECO:0000313" key="5">
    <source>
        <dbReference type="EMBL" id="CAH0370978.1"/>
    </source>
</evidence>
<evidence type="ECO:0000259" key="4">
    <source>
        <dbReference type="Pfam" id="PF03109"/>
    </source>
</evidence>
<dbReference type="InterPro" id="IPR050154">
    <property type="entry name" value="UbiB_kinase"/>
</dbReference>
<sequence length="916" mass="98798">MMMRVALCAVAATALQLPVTMPPLPKWSTQLNVENLPQPPTLQLPSLPEKLPTVELPAIQPPVLPQAPDGSVTDLATRLLSEAQHALQGDWTPYATVMAASCAATVALTLPALLLTGAAERKRQERTATQLPEEAEAPYKGGANDYSPAKAEAFYAKRPLLVAERLAWLTQATFAFNVKLLIDYLRGWPEASEPERAKECLALCEELGPTFIKLGQALSIRTDLISEAYALELRKLQDAVPPFSDAQATAILRRDLGVRDLSDIFEELTPSPIASASIGQVYKGRLREGNYKPSDDDLGEVRDVAVKVRRPGVLADIALDLYVLRLLTPLQVRISNAVNKVKTEPEDIETALALVDEWGRGFVNEVDYVAEATNTQEFSEAMKARGLGAVISPRVVTDLLRENVLVTEWIDGTRLDVSASPDVPRLCGVAINAYLTMLLDTGTLHCDPHPGNLLRTYDGRLCILDWGMTLQVPNDLQYALLEFIAHVNTEDLDAIPKDFVNLGFTPPDKLERVANSGITDGLSFMLRQLSGGGGAKAMQQRVRKELQDRYGTEDKDEIRKLARAEMVQRMEDQLAKEGVDVRGVSNVMEEMSRRNRELFQLPTWVLYVVRAFSTLEGIGLSVDDSYAILKECYPYLARRLFKDDSPRARAALSAMIYGKDPNNGVDVEKFSEMIDGFASYTSATSGAGLSDASTEVVLADSDKASQEAQRELVADVLFAEDSNLVQETVVKEAASLLDASVRAALTDAIDATPLLPHKLSGEADDGPLRSAIAGLRNLPGPARAALLPLTGGVEAAAALAEAVAPLVKADERDRKVLGAAEKIGGLVSGDGEGSVDPQKVVEALSTSDVDLRSVATPETARRAGLVGRRFAAAVLDRAAERAHGAGGVGETLASAARQASDVVRPAAKPEKEEVAP</sequence>
<reference evidence="5" key="1">
    <citation type="submission" date="2021-11" db="EMBL/GenBank/DDBJ databases">
        <authorList>
            <consortium name="Genoscope - CEA"/>
            <person name="William W."/>
        </authorList>
    </citation>
    <scope>NUCLEOTIDE SEQUENCE</scope>
</reference>
<feature type="region of interest" description="Disordered" evidence="2">
    <location>
        <begin position="885"/>
        <end position="916"/>
    </location>
</feature>
<protein>
    <recommendedName>
        <fullName evidence="4">ABC1 atypical kinase-like domain-containing protein</fullName>
    </recommendedName>
</protein>
<dbReference type="InterPro" id="IPR004147">
    <property type="entry name" value="ABC1_dom"/>
</dbReference>
<evidence type="ECO:0000256" key="1">
    <source>
        <dbReference type="ARBA" id="ARBA00009670"/>
    </source>
</evidence>
<keyword evidence="3" id="KW-0732">Signal</keyword>
<dbReference type="EMBL" id="CAKKNE010000003">
    <property type="protein sequence ID" value="CAH0370978.1"/>
    <property type="molecule type" value="Genomic_DNA"/>
</dbReference>
<proteinExistence type="inferred from homology"/>
<evidence type="ECO:0000256" key="3">
    <source>
        <dbReference type="SAM" id="SignalP"/>
    </source>
</evidence>
<dbReference type="SUPFAM" id="SSF56112">
    <property type="entry name" value="Protein kinase-like (PK-like)"/>
    <property type="match status" value="1"/>
</dbReference>
<feature type="domain" description="ABC1 atypical kinase-like" evidence="4">
    <location>
        <begin position="235"/>
        <end position="496"/>
    </location>
</feature>
<evidence type="ECO:0000313" key="6">
    <source>
        <dbReference type="Proteomes" id="UP000789595"/>
    </source>
</evidence>
<name>A0A8J2SFI0_9STRA</name>
<dbReference type="PANTHER" id="PTHR10566">
    <property type="entry name" value="CHAPERONE-ACTIVITY OF BC1 COMPLEX CABC1 -RELATED"/>
    <property type="match status" value="1"/>
</dbReference>
<dbReference type="Proteomes" id="UP000789595">
    <property type="component" value="Unassembled WGS sequence"/>
</dbReference>
<feature type="signal peptide" evidence="3">
    <location>
        <begin position="1"/>
        <end position="16"/>
    </location>
</feature>
<dbReference type="PANTHER" id="PTHR10566:SF118">
    <property type="entry name" value="PROTEIN KINASE DOMAIN-CONTAINING PROTEIN"/>
    <property type="match status" value="1"/>
</dbReference>
<keyword evidence="6" id="KW-1185">Reference proteome</keyword>
<dbReference type="Pfam" id="PF03109">
    <property type="entry name" value="ABC1"/>
    <property type="match status" value="1"/>
</dbReference>
<evidence type="ECO:0000256" key="2">
    <source>
        <dbReference type="SAM" id="MobiDB-lite"/>
    </source>
</evidence>
<accession>A0A8J2SFI0</accession>